<evidence type="ECO:0000313" key="1">
    <source>
        <dbReference type="EMBL" id="CEH12202.1"/>
    </source>
</evidence>
<keyword evidence="2" id="KW-1185">Reference proteome</keyword>
<dbReference type="EMBL" id="CCYA01000118">
    <property type="protein sequence ID" value="CEH12202.1"/>
    <property type="molecule type" value="Genomic_DNA"/>
</dbReference>
<name>A0A0N7L8X5_9BASI</name>
<sequence>MDVLMARHITELFSGSMSCYEQQASHACSLRRCGRRRETASAELVIQAEQRAKMRAVSSDCDCFRTTP</sequence>
<organism evidence="1 2">
    <name type="scientific">Ceraceosorus bombacis</name>
    <dbReference type="NCBI Taxonomy" id="401625"/>
    <lineage>
        <taxon>Eukaryota</taxon>
        <taxon>Fungi</taxon>
        <taxon>Dikarya</taxon>
        <taxon>Basidiomycota</taxon>
        <taxon>Ustilaginomycotina</taxon>
        <taxon>Exobasidiomycetes</taxon>
        <taxon>Ceraceosorales</taxon>
        <taxon>Ceraceosoraceae</taxon>
        <taxon>Ceraceosorus</taxon>
    </lineage>
</organism>
<reference evidence="1 2" key="1">
    <citation type="submission" date="2014-09" db="EMBL/GenBank/DDBJ databases">
        <authorList>
            <person name="Magalhaes I.L.F."/>
            <person name="Oliveira U."/>
            <person name="Santos F.R."/>
            <person name="Vidigal T.H.D.A."/>
            <person name="Brescovit A.D."/>
            <person name="Santos A.J."/>
        </authorList>
    </citation>
    <scope>NUCLEOTIDE SEQUENCE [LARGE SCALE GENOMIC DNA]</scope>
</reference>
<accession>A0A0N7L8X5</accession>
<protein>
    <submittedName>
        <fullName evidence="1">Uncharacterized protein</fullName>
    </submittedName>
</protein>
<evidence type="ECO:0000313" key="2">
    <source>
        <dbReference type="Proteomes" id="UP000054845"/>
    </source>
</evidence>
<proteinExistence type="predicted"/>
<dbReference type="Proteomes" id="UP000054845">
    <property type="component" value="Unassembled WGS sequence"/>
</dbReference>
<dbReference type="AlphaFoldDB" id="A0A0N7L8X5"/>